<dbReference type="Proteomes" id="UP000015105">
    <property type="component" value="Chromosome 2D"/>
</dbReference>
<reference evidence="3" key="2">
    <citation type="journal article" date="2017" name="Nat. Plants">
        <title>The Aegilops tauschii genome reveals multiple impacts of transposons.</title>
        <authorList>
            <person name="Zhao G."/>
            <person name="Zou C."/>
            <person name="Li K."/>
            <person name="Wang K."/>
            <person name="Li T."/>
            <person name="Gao L."/>
            <person name="Zhang X."/>
            <person name="Wang H."/>
            <person name="Yang Z."/>
            <person name="Liu X."/>
            <person name="Jiang W."/>
            <person name="Mao L."/>
            <person name="Kong X."/>
            <person name="Jiao Y."/>
            <person name="Jia J."/>
        </authorList>
    </citation>
    <scope>NUCLEOTIDE SEQUENCE [LARGE SCALE GENOMIC DNA]</scope>
    <source>
        <strain evidence="3">cv. AL8/78</strain>
    </source>
</reference>
<name>A0A453B0P6_AEGTS</name>
<keyword evidence="3" id="KW-1185">Reference proteome</keyword>
<evidence type="ECO:0000259" key="1">
    <source>
        <dbReference type="Pfam" id="PF23622"/>
    </source>
</evidence>
<dbReference type="Gramene" id="AET2Gv20326000.7">
    <property type="protein sequence ID" value="AET2Gv20326000.7"/>
    <property type="gene ID" value="AET2Gv20326000"/>
</dbReference>
<reference evidence="3" key="1">
    <citation type="journal article" date="2014" name="Science">
        <title>Ancient hybridizations among the ancestral genomes of bread wheat.</title>
        <authorList>
            <consortium name="International Wheat Genome Sequencing Consortium,"/>
            <person name="Marcussen T."/>
            <person name="Sandve S.R."/>
            <person name="Heier L."/>
            <person name="Spannagl M."/>
            <person name="Pfeifer M."/>
            <person name="Jakobsen K.S."/>
            <person name="Wulff B.B."/>
            <person name="Steuernagel B."/>
            <person name="Mayer K.F."/>
            <person name="Olsen O.A."/>
        </authorList>
    </citation>
    <scope>NUCLEOTIDE SEQUENCE [LARGE SCALE GENOMIC DNA]</scope>
    <source>
        <strain evidence="3">cv. AL8/78</strain>
    </source>
</reference>
<dbReference type="SUPFAM" id="SSF52058">
    <property type="entry name" value="L domain-like"/>
    <property type="match status" value="1"/>
</dbReference>
<dbReference type="EnsemblPlants" id="AET2Gv20326000.8">
    <property type="protein sequence ID" value="AET2Gv20326000.8"/>
    <property type="gene ID" value="AET2Gv20326000"/>
</dbReference>
<sequence length="235" mass="25843">MGDEGLGYNFPCSLLSSSNRGRSTITSLSIAGCGLHSLDRVGCLISLCVVHLHRMRVTGEQLICFLSTCPSLQDLQLSYCNDMVCLKIPHSLSRLKLLLVRNCNSLQTIGCDAPQLKSFGYDGLPTTQICLGDSSPLVREMRMSGMDDEPTGMLCYATTKLPSVAPNISSLVLSSCFEVSACWLQIVTVRMLCGHFSQIYQNYLLSHSPHAHIIPPKTLTAFFGYQHFFTASQCY</sequence>
<organism evidence="2 3">
    <name type="scientific">Aegilops tauschii subsp. strangulata</name>
    <name type="common">Goatgrass</name>
    <dbReference type="NCBI Taxonomy" id="200361"/>
    <lineage>
        <taxon>Eukaryota</taxon>
        <taxon>Viridiplantae</taxon>
        <taxon>Streptophyta</taxon>
        <taxon>Embryophyta</taxon>
        <taxon>Tracheophyta</taxon>
        <taxon>Spermatophyta</taxon>
        <taxon>Magnoliopsida</taxon>
        <taxon>Liliopsida</taxon>
        <taxon>Poales</taxon>
        <taxon>Poaceae</taxon>
        <taxon>BOP clade</taxon>
        <taxon>Pooideae</taxon>
        <taxon>Triticodae</taxon>
        <taxon>Triticeae</taxon>
        <taxon>Triticinae</taxon>
        <taxon>Aegilops</taxon>
    </lineage>
</organism>
<accession>A0A453B0P6</accession>
<dbReference type="Gramene" id="AET2Gv20326000.8">
    <property type="protein sequence ID" value="AET2Gv20326000.8"/>
    <property type="gene ID" value="AET2Gv20326000"/>
</dbReference>
<dbReference type="EnsemblPlants" id="AET2Gv20326000.7">
    <property type="protein sequence ID" value="AET2Gv20326000.7"/>
    <property type="gene ID" value="AET2Gv20326000"/>
</dbReference>
<reference evidence="2" key="4">
    <citation type="submission" date="2019-03" db="UniProtKB">
        <authorList>
            <consortium name="EnsemblPlants"/>
        </authorList>
    </citation>
    <scope>IDENTIFICATION</scope>
</reference>
<dbReference type="InterPro" id="IPR053772">
    <property type="entry name" value="At1g61320/At1g61330-like"/>
</dbReference>
<dbReference type="AlphaFoldDB" id="A0A453B0P6"/>
<reference evidence="2" key="5">
    <citation type="journal article" date="2021" name="G3 (Bethesda)">
        <title>Aegilops tauschii genome assembly Aet v5.0 features greater sequence contiguity and improved annotation.</title>
        <authorList>
            <person name="Wang L."/>
            <person name="Zhu T."/>
            <person name="Rodriguez J.C."/>
            <person name="Deal K.R."/>
            <person name="Dubcovsky J."/>
            <person name="McGuire P.E."/>
            <person name="Lux T."/>
            <person name="Spannagl M."/>
            <person name="Mayer K.F.X."/>
            <person name="Baldrich P."/>
            <person name="Meyers B.C."/>
            <person name="Huo N."/>
            <person name="Gu Y.Q."/>
            <person name="Zhou H."/>
            <person name="Devos K.M."/>
            <person name="Bennetzen J.L."/>
            <person name="Unver T."/>
            <person name="Budak H."/>
            <person name="Gulick P.J."/>
            <person name="Galiba G."/>
            <person name="Kalapos B."/>
            <person name="Nelson D.R."/>
            <person name="Li P."/>
            <person name="You F.M."/>
            <person name="Luo M.C."/>
            <person name="Dvorak J."/>
        </authorList>
    </citation>
    <scope>NUCLEOTIDE SEQUENCE [LARGE SCALE GENOMIC DNA]</scope>
    <source>
        <strain evidence="2">cv. AL8/78</strain>
    </source>
</reference>
<protein>
    <recommendedName>
        <fullName evidence="1">At1g61320/AtMIF1 LRR domain-containing protein</fullName>
    </recommendedName>
</protein>
<reference evidence="2" key="3">
    <citation type="journal article" date="2017" name="Nature">
        <title>Genome sequence of the progenitor of the wheat D genome Aegilops tauschii.</title>
        <authorList>
            <person name="Luo M.C."/>
            <person name="Gu Y.Q."/>
            <person name="Puiu D."/>
            <person name="Wang H."/>
            <person name="Twardziok S.O."/>
            <person name="Deal K.R."/>
            <person name="Huo N."/>
            <person name="Zhu T."/>
            <person name="Wang L."/>
            <person name="Wang Y."/>
            <person name="McGuire P.E."/>
            <person name="Liu S."/>
            <person name="Long H."/>
            <person name="Ramasamy R.K."/>
            <person name="Rodriguez J.C."/>
            <person name="Van S.L."/>
            <person name="Yuan L."/>
            <person name="Wang Z."/>
            <person name="Xia Z."/>
            <person name="Xiao L."/>
            <person name="Anderson O.D."/>
            <person name="Ouyang S."/>
            <person name="Liang Y."/>
            <person name="Zimin A.V."/>
            <person name="Pertea G."/>
            <person name="Qi P."/>
            <person name="Bennetzen J.L."/>
            <person name="Dai X."/>
            <person name="Dawson M.W."/>
            <person name="Muller H.G."/>
            <person name="Kugler K."/>
            <person name="Rivarola-Duarte L."/>
            <person name="Spannagl M."/>
            <person name="Mayer K.F.X."/>
            <person name="Lu F.H."/>
            <person name="Bevan M.W."/>
            <person name="Leroy P."/>
            <person name="Li P."/>
            <person name="You F.M."/>
            <person name="Sun Q."/>
            <person name="Liu Z."/>
            <person name="Lyons E."/>
            <person name="Wicker T."/>
            <person name="Salzberg S.L."/>
            <person name="Devos K.M."/>
            <person name="Dvorak J."/>
        </authorList>
    </citation>
    <scope>NUCLEOTIDE SEQUENCE [LARGE SCALE GENOMIC DNA]</scope>
    <source>
        <strain evidence="2">cv. AL8/78</strain>
    </source>
</reference>
<dbReference type="PANTHER" id="PTHR34145">
    <property type="entry name" value="OS02G0105600 PROTEIN"/>
    <property type="match status" value="1"/>
</dbReference>
<dbReference type="InterPro" id="IPR055357">
    <property type="entry name" value="LRR_At1g61320_AtMIF1"/>
</dbReference>
<feature type="domain" description="At1g61320/AtMIF1 LRR" evidence="1">
    <location>
        <begin position="7"/>
        <end position="180"/>
    </location>
</feature>
<dbReference type="PANTHER" id="PTHR34145:SF14">
    <property type="entry name" value="EXPRESSED PROTEIN"/>
    <property type="match status" value="1"/>
</dbReference>
<evidence type="ECO:0000313" key="3">
    <source>
        <dbReference type="Proteomes" id="UP000015105"/>
    </source>
</evidence>
<evidence type="ECO:0000313" key="2">
    <source>
        <dbReference type="EnsemblPlants" id="AET2Gv20326000.8"/>
    </source>
</evidence>
<dbReference type="InterPro" id="IPR032675">
    <property type="entry name" value="LRR_dom_sf"/>
</dbReference>
<dbReference type="Pfam" id="PF23622">
    <property type="entry name" value="LRR_At1g61320_AtMIF1"/>
    <property type="match status" value="1"/>
</dbReference>
<dbReference type="Gene3D" id="3.80.10.10">
    <property type="entry name" value="Ribonuclease Inhibitor"/>
    <property type="match status" value="1"/>
</dbReference>
<proteinExistence type="predicted"/>